<sequence>MWGSLLSTLDVMATAIKDQADKQDIQDDLLNIMAKYIVGIDSKLQALKDLIQRAQKQNYVQQVACGCAVSGNNPQIKVPILNGILVEVRAQALSTRERLRVVELEEAGKCEEENIVMENLSGEPFNASYPQATT</sequence>
<dbReference type="Proteomes" id="UP001066276">
    <property type="component" value="Chromosome 1_1"/>
</dbReference>
<comment type="caution">
    <text evidence="1">The sequence shown here is derived from an EMBL/GenBank/DDBJ whole genome shotgun (WGS) entry which is preliminary data.</text>
</comment>
<organism evidence="1 2">
    <name type="scientific">Pleurodeles waltl</name>
    <name type="common">Iberian ribbed newt</name>
    <dbReference type="NCBI Taxonomy" id="8319"/>
    <lineage>
        <taxon>Eukaryota</taxon>
        <taxon>Metazoa</taxon>
        <taxon>Chordata</taxon>
        <taxon>Craniata</taxon>
        <taxon>Vertebrata</taxon>
        <taxon>Euteleostomi</taxon>
        <taxon>Amphibia</taxon>
        <taxon>Batrachia</taxon>
        <taxon>Caudata</taxon>
        <taxon>Salamandroidea</taxon>
        <taxon>Salamandridae</taxon>
        <taxon>Pleurodelinae</taxon>
        <taxon>Pleurodeles</taxon>
    </lineage>
</organism>
<reference evidence="1" key="1">
    <citation type="journal article" date="2022" name="bioRxiv">
        <title>Sequencing and chromosome-scale assembly of the giantPleurodeles waltlgenome.</title>
        <authorList>
            <person name="Brown T."/>
            <person name="Elewa A."/>
            <person name="Iarovenko S."/>
            <person name="Subramanian E."/>
            <person name="Araus A.J."/>
            <person name="Petzold A."/>
            <person name="Susuki M."/>
            <person name="Suzuki K.-i.T."/>
            <person name="Hayashi T."/>
            <person name="Toyoda A."/>
            <person name="Oliveira C."/>
            <person name="Osipova E."/>
            <person name="Leigh N.D."/>
            <person name="Simon A."/>
            <person name="Yun M.H."/>
        </authorList>
    </citation>
    <scope>NUCLEOTIDE SEQUENCE</scope>
    <source>
        <strain evidence="1">20211129_DDA</strain>
        <tissue evidence="1">Liver</tissue>
    </source>
</reference>
<evidence type="ECO:0000313" key="1">
    <source>
        <dbReference type="EMBL" id="KAJ1215757.1"/>
    </source>
</evidence>
<proteinExistence type="predicted"/>
<name>A0AAV7WS58_PLEWA</name>
<keyword evidence="2" id="KW-1185">Reference proteome</keyword>
<evidence type="ECO:0000313" key="2">
    <source>
        <dbReference type="Proteomes" id="UP001066276"/>
    </source>
</evidence>
<gene>
    <name evidence="1" type="ORF">NDU88_003365</name>
</gene>
<dbReference type="AlphaFoldDB" id="A0AAV7WS58"/>
<accession>A0AAV7WS58</accession>
<protein>
    <submittedName>
        <fullName evidence="1">Uncharacterized protein</fullName>
    </submittedName>
</protein>
<dbReference type="EMBL" id="JANPWB010000001">
    <property type="protein sequence ID" value="KAJ1215757.1"/>
    <property type="molecule type" value="Genomic_DNA"/>
</dbReference>